<evidence type="ECO:0008006" key="3">
    <source>
        <dbReference type="Google" id="ProtNLM"/>
    </source>
</evidence>
<accession>A0A9Q0J0P5</accession>
<keyword evidence="2" id="KW-1185">Reference proteome</keyword>
<organism evidence="1 2">
    <name type="scientific">Turnera subulata</name>
    <dbReference type="NCBI Taxonomy" id="218843"/>
    <lineage>
        <taxon>Eukaryota</taxon>
        <taxon>Viridiplantae</taxon>
        <taxon>Streptophyta</taxon>
        <taxon>Embryophyta</taxon>
        <taxon>Tracheophyta</taxon>
        <taxon>Spermatophyta</taxon>
        <taxon>Magnoliopsida</taxon>
        <taxon>eudicotyledons</taxon>
        <taxon>Gunneridae</taxon>
        <taxon>Pentapetalae</taxon>
        <taxon>rosids</taxon>
        <taxon>fabids</taxon>
        <taxon>Malpighiales</taxon>
        <taxon>Passifloraceae</taxon>
        <taxon>Turnera</taxon>
    </lineage>
</organism>
<dbReference type="InterPro" id="IPR004320">
    <property type="entry name" value="BPS1_pln"/>
</dbReference>
<gene>
    <name evidence="1" type="ORF">Tsubulata_038204</name>
</gene>
<dbReference type="AlphaFoldDB" id="A0A9Q0J0P5"/>
<name>A0A9Q0J0P5_9ROSI</name>
<dbReference type="GO" id="GO:0048367">
    <property type="term" value="P:shoot system development"/>
    <property type="evidence" value="ECO:0007669"/>
    <property type="project" value="InterPro"/>
</dbReference>
<sequence>MVGVFKRSLSFPNKPTTRPSKPTISYHNRSVSLPCRSHPLISQLKNEIAELKIWSSNPEERTLGWLCDGLSRLKYVHDFLDDILQLPQTQESLGRQAKWVEKILEDFLRFVDVYGIFQTLALALKEEQLAAQVAIRKKDDSKIALYIKSRNNMAKEMAKLVYAVRCIAGSCPVLGLNSSVSTVADTELVGIIVDVIEATVSVSVAFFNGISLSFLSRKSSWMGLRLPKKAKSDKVEEGIQEFKQVGVETLWGLRKKRDDEVRMVLKRMQNLEMCIGDVEGEAEKVFRSLINTRVSLLNSFTQLKKKTDS</sequence>
<reference evidence="1" key="1">
    <citation type="submission" date="2022-02" db="EMBL/GenBank/DDBJ databases">
        <authorList>
            <person name="Henning P.M."/>
            <person name="McCubbin A.G."/>
            <person name="Shore J.S."/>
        </authorList>
    </citation>
    <scope>NUCLEOTIDE SEQUENCE</scope>
    <source>
        <strain evidence="1">F60SS</strain>
        <tissue evidence="1">Leaves</tissue>
    </source>
</reference>
<dbReference type="PANTHER" id="PTHR33070">
    <property type="entry name" value="OS06G0725500 PROTEIN"/>
    <property type="match status" value="1"/>
</dbReference>
<dbReference type="PANTHER" id="PTHR33070:SF49">
    <property type="entry name" value="OS06G0725500 PROTEIN"/>
    <property type="match status" value="1"/>
</dbReference>
<dbReference type="EMBL" id="JAKUCV010007307">
    <property type="protein sequence ID" value="KAJ4823979.1"/>
    <property type="molecule type" value="Genomic_DNA"/>
</dbReference>
<dbReference type="Proteomes" id="UP001141552">
    <property type="component" value="Unassembled WGS sequence"/>
</dbReference>
<protein>
    <recommendedName>
        <fullName evidence="3">DUF241 domain-containing protein</fullName>
    </recommendedName>
</protein>
<dbReference type="GO" id="GO:0048364">
    <property type="term" value="P:root development"/>
    <property type="evidence" value="ECO:0007669"/>
    <property type="project" value="InterPro"/>
</dbReference>
<reference evidence="1" key="2">
    <citation type="journal article" date="2023" name="Plants (Basel)">
        <title>Annotation of the Turnera subulata (Passifloraceae) Draft Genome Reveals the S-Locus Evolved after the Divergence of Turneroideae from Passifloroideae in a Stepwise Manner.</title>
        <authorList>
            <person name="Henning P.M."/>
            <person name="Roalson E.H."/>
            <person name="Mir W."/>
            <person name="McCubbin A.G."/>
            <person name="Shore J.S."/>
        </authorList>
    </citation>
    <scope>NUCLEOTIDE SEQUENCE</scope>
    <source>
        <strain evidence="1">F60SS</strain>
    </source>
</reference>
<evidence type="ECO:0000313" key="2">
    <source>
        <dbReference type="Proteomes" id="UP001141552"/>
    </source>
</evidence>
<comment type="caution">
    <text evidence="1">The sequence shown here is derived from an EMBL/GenBank/DDBJ whole genome shotgun (WGS) entry which is preliminary data.</text>
</comment>
<dbReference type="Pfam" id="PF03087">
    <property type="entry name" value="BPS1"/>
    <property type="match status" value="1"/>
</dbReference>
<dbReference type="OrthoDB" id="695739at2759"/>
<evidence type="ECO:0000313" key="1">
    <source>
        <dbReference type="EMBL" id="KAJ4823979.1"/>
    </source>
</evidence>
<proteinExistence type="predicted"/>